<comment type="subcellular location">
    <subcellularLocation>
        <location evidence="3">Nucleus</location>
    </subcellularLocation>
</comment>
<feature type="region of interest" description="Disordered" evidence="4">
    <location>
        <begin position="219"/>
        <end position="247"/>
    </location>
</feature>
<dbReference type="PANTHER" id="PTHR11849:SF133">
    <property type="entry name" value="ETS DOMAIN-CONTAINING PROTEIN"/>
    <property type="match status" value="1"/>
</dbReference>
<keyword evidence="7" id="KW-1185">Reference proteome</keyword>
<dbReference type="InterPro" id="IPR046328">
    <property type="entry name" value="ETS_fam"/>
</dbReference>
<dbReference type="Gene3D" id="1.10.10.10">
    <property type="entry name" value="Winged helix-like DNA-binding domain superfamily/Winged helix DNA-binding domain"/>
    <property type="match status" value="1"/>
</dbReference>
<name>A0A8B6CYT0_MYTGA</name>
<dbReference type="SUPFAM" id="SSF46785">
    <property type="entry name" value="Winged helix' DNA-binding domain"/>
    <property type="match status" value="1"/>
</dbReference>
<evidence type="ECO:0000313" key="6">
    <source>
        <dbReference type="EMBL" id="VDI12222.1"/>
    </source>
</evidence>
<evidence type="ECO:0000259" key="5">
    <source>
        <dbReference type="PROSITE" id="PS50061"/>
    </source>
</evidence>
<accession>A0A8B6CYT0</accession>
<dbReference type="GO" id="GO:0005634">
    <property type="term" value="C:nucleus"/>
    <property type="evidence" value="ECO:0007669"/>
    <property type="project" value="UniProtKB-SubCell"/>
</dbReference>
<dbReference type="Proteomes" id="UP000596742">
    <property type="component" value="Unassembled WGS sequence"/>
</dbReference>
<keyword evidence="3" id="KW-0539">Nucleus</keyword>
<gene>
    <name evidence="6" type="ORF">MGAL_10B093162</name>
</gene>
<dbReference type="InterPro" id="IPR036388">
    <property type="entry name" value="WH-like_DNA-bd_sf"/>
</dbReference>
<organism evidence="6 7">
    <name type="scientific">Mytilus galloprovincialis</name>
    <name type="common">Mediterranean mussel</name>
    <dbReference type="NCBI Taxonomy" id="29158"/>
    <lineage>
        <taxon>Eukaryota</taxon>
        <taxon>Metazoa</taxon>
        <taxon>Spiralia</taxon>
        <taxon>Lophotrochozoa</taxon>
        <taxon>Mollusca</taxon>
        <taxon>Bivalvia</taxon>
        <taxon>Autobranchia</taxon>
        <taxon>Pteriomorphia</taxon>
        <taxon>Mytilida</taxon>
        <taxon>Mytiloidea</taxon>
        <taxon>Mytilidae</taxon>
        <taxon>Mytilinae</taxon>
        <taxon>Mytilus</taxon>
    </lineage>
</organism>
<dbReference type="InterPro" id="IPR036390">
    <property type="entry name" value="WH_DNA-bd_sf"/>
</dbReference>
<evidence type="ECO:0000313" key="7">
    <source>
        <dbReference type="Proteomes" id="UP000596742"/>
    </source>
</evidence>
<dbReference type="FunFam" id="1.10.10.10:FF:000556">
    <property type="entry name" value="ELK1, member of ETS oncogene family"/>
    <property type="match status" value="1"/>
</dbReference>
<keyword evidence="2 3" id="KW-0238">DNA-binding</keyword>
<dbReference type="PROSITE" id="PS00345">
    <property type="entry name" value="ETS_DOMAIN_1"/>
    <property type="match status" value="1"/>
</dbReference>
<dbReference type="GO" id="GO:0043565">
    <property type="term" value="F:sequence-specific DNA binding"/>
    <property type="evidence" value="ECO:0007669"/>
    <property type="project" value="InterPro"/>
</dbReference>
<dbReference type="PANTHER" id="PTHR11849">
    <property type="entry name" value="ETS"/>
    <property type="match status" value="1"/>
</dbReference>
<dbReference type="PROSITE" id="PS50061">
    <property type="entry name" value="ETS_DOMAIN_3"/>
    <property type="match status" value="1"/>
</dbReference>
<dbReference type="OrthoDB" id="10067219at2759"/>
<dbReference type="AlphaFoldDB" id="A0A8B6CYT0"/>
<comment type="similarity">
    <text evidence="1 3">Belongs to the ETS family.</text>
</comment>
<dbReference type="GO" id="GO:0030154">
    <property type="term" value="P:cell differentiation"/>
    <property type="evidence" value="ECO:0007669"/>
    <property type="project" value="TreeGrafter"/>
</dbReference>
<comment type="caution">
    <text evidence="6">The sequence shown here is derived from an EMBL/GenBank/DDBJ whole genome shotgun (WGS) entry which is preliminary data.</text>
</comment>
<evidence type="ECO:0000256" key="4">
    <source>
        <dbReference type="SAM" id="MobiDB-lite"/>
    </source>
</evidence>
<dbReference type="PRINTS" id="PR00454">
    <property type="entry name" value="ETSDOMAIN"/>
</dbReference>
<protein>
    <submittedName>
        <fullName evidence="6">ETS domain-containing protein Elk-3 (SRF accessory protein 2)</fullName>
    </submittedName>
</protein>
<evidence type="ECO:0000256" key="2">
    <source>
        <dbReference type="ARBA" id="ARBA00023125"/>
    </source>
</evidence>
<evidence type="ECO:0000256" key="3">
    <source>
        <dbReference type="RuleBase" id="RU004019"/>
    </source>
</evidence>
<dbReference type="InterPro" id="IPR000418">
    <property type="entry name" value="Ets_dom"/>
</dbReference>
<dbReference type="SMART" id="SM00413">
    <property type="entry name" value="ETS"/>
    <property type="match status" value="1"/>
</dbReference>
<dbReference type="GO" id="GO:0000981">
    <property type="term" value="F:DNA-binding transcription factor activity, RNA polymerase II-specific"/>
    <property type="evidence" value="ECO:0007669"/>
    <property type="project" value="TreeGrafter"/>
</dbReference>
<reference evidence="6" key="1">
    <citation type="submission" date="2018-11" db="EMBL/GenBank/DDBJ databases">
        <authorList>
            <person name="Alioto T."/>
            <person name="Alioto T."/>
        </authorList>
    </citation>
    <scope>NUCLEOTIDE SEQUENCE</scope>
</reference>
<dbReference type="Pfam" id="PF00178">
    <property type="entry name" value="Ets"/>
    <property type="match status" value="1"/>
</dbReference>
<sequence length="377" mass="42173">MREGLLNLSVRSFYRMEDGQKGPMTFDDIAQEHLTHRFTLNNAQTKAMDSNSITLWQFLLELLISNQHSRIIQWTNNEGEFKLINAEEVAKLWGLRKNKHNMNYDKLSRALRYYYDKNIIKKVMGQKFVYKFVSFPEIVKTENKVPFKVKMETLAQEYGQKVYPHFASYNPMELKSSANHALQPNHTQNLSWIKQEEPDTTTPSPIPHTVMEVGNTSISETRVPSCSPSPSPVNLSTSKSDSVTHKMNGGSKLSLVVNSSKPKPVPLSFSEINSMTSSIFSSSLSALIPASPKFVSPLVQPSPMIGPRTPFLHFWSSLSPITTMSPRVCSASAFQFPTFPVTTMTLSPMAAPSNFSNVESLATPALTSPTRTISCVL</sequence>
<dbReference type="EMBL" id="UYJE01002612">
    <property type="protein sequence ID" value="VDI12222.1"/>
    <property type="molecule type" value="Genomic_DNA"/>
</dbReference>
<proteinExistence type="inferred from homology"/>
<dbReference type="PROSITE" id="PS00346">
    <property type="entry name" value="ETS_DOMAIN_2"/>
    <property type="match status" value="1"/>
</dbReference>
<feature type="domain" description="ETS" evidence="5">
    <location>
        <begin position="53"/>
        <end position="133"/>
    </location>
</feature>
<evidence type="ECO:0000256" key="1">
    <source>
        <dbReference type="ARBA" id="ARBA00005562"/>
    </source>
</evidence>